<dbReference type="EMBL" id="KQ434820">
    <property type="protein sequence ID" value="KZC06990.1"/>
    <property type="molecule type" value="Genomic_DNA"/>
</dbReference>
<feature type="compositionally biased region" description="Basic and acidic residues" evidence="2">
    <location>
        <begin position="349"/>
        <end position="369"/>
    </location>
</feature>
<dbReference type="InterPro" id="IPR013087">
    <property type="entry name" value="Znf_C2H2_type"/>
</dbReference>
<dbReference type="OrthoDB" id="7683467at2759"/>
<feature type="compositionally biased region" description="Basic and acidic residues" evidence="2">
    <location>
        <begin position="915"/>
        <end position="929"/>
    </location>
</feature>
<feature type="region of interest" description="Disordered" evidence="2">
    <location>
        <begin position="787"/>
        <end position="813"/>
    </location>
</feature>
<keyword evidence="1" id="KW-0479">Metal-binding</keyword>
<feature type="domain" description="C2H2-type" evidence="3">
    <location>
        <begin position="539"/>
        <end position="566"/>
    </location>
</feature>
<dbReference type="Proteomes" id="UP000076502">
    <property type="component" value="Unassembled WGS sequence"/>
</dbReference>
<feature type="compositionally biased region" description="Basic and acidic residues" evidence="2">
    <location>
        <begin position="301"/>
        <end position="336"/>
    </location>
</feature>
<keyword evidence="1" id="KW-0862">Zinc</keyword>
<feature type="compositionally biased region" description="Basic and acidic residues" evidence="2">
    <location>
        <begin position="678"/>
        <end position="735"/>
    </location>
</feature>
<reference evidence="4 5" key="1">
    <citation type="submission" date="2015-07" db="EMBL/GenBank/DDBJ databases">
        <title>The genome of Dufourea novaeangliae.</title>
        <authorList>
            <person name="Pan H."/>
            <person name="Kapheim K."/>
        </authorList>
    </citation>
    <scope>NUCLEOTIDE SEQUENCE [LARGE SCALE GENOMIC DNA]</scope>
    <source>
        <strain evidence="4">0120121106</strain>
        <tissue evidence="4">Whole body</tissue>
    </source>
</reference>
<evidence type="ECO:0000313" key="4">
    <source>
        <dbReference type="EMBL" id="KZC06990.1"/>
    </source>
</evidence>
<sequence>MASPFCFLCASDEGVFLDITIENKQTFQQQFDICSLKKVPTANQLPTKICHKCAYELKHCSIFIQKYKRTIKHRTKFRAKQTCSLCFQQPRKEYIFDLKNENSSQCNSLNKIQKVFNEEVKKDEEYQFICLSCRYTVDVLCDLKNLSQEIASKLDDIINREIDYLNFPKVRTTVISRKTTITESARVALKTTEDIDNDTKKMTRKRSKNKVINNKLTNKVSIKSTEELCEECHKSNKTHIIEKTGQTVCKSCWEIKSSVAKEVETPQTLVETKVCKVFLKDVLSQVASKTQKLYEIEEDEQGRKKYRVTEKEVDGQEKEEDKSLKESTDVESESGKHPIAKVNTESTENTDKPNKKQESNMKEEIEESKSVSLTESTTQRLTRSRKPNTLNTSHSSDSDSTILSNVKESVTPLTRHKRATNSSLSDTDVDNKRERKRLKSILAGNTALKGFNISCESSSTDDAAPKKKRLRFTSESPVMIDVTNTKNVDERLRRNSSAENPSTEKKIVKSALVKKPQRIVQSSSESEDNKFADDKSETYSCKECGVNYNNKLIFLTHELTHCKQPRLKLQKVIVKSTAKEVSDVSEAVINQREEQSESVEITVNDGEDEKATENSNLDVSSHKDLSSCETVQDTIKVEDSTKGSIHLKKKIVTASEETSSEPKPSRDISNEVVDEDKSDSCKKASENEPESTDKLDSSEKPEENEVQDTDKLDSSETHEENKIEGKDAESEKVVQIDEDSSGSVEEVTEKIESDDDVQCTEIDSGKYKKVESDDKIQRTQIDDVKTEKLESDDDEVQCKQSAGDMTENIEFDDDVDEVQCTEIDSGKSEKSSLHNVVEIAKKCSTNGDSNEIIDDDVEMNAPPEQVEPITDSADVAAEVLQEVLDLANAEVQKRQDVDASSNGNNLEEAETLENISREIESSGDTHLDELEASPAVSS</sequence>
<feature type="region of interest" description="Disordered" evidence="2">
    <location>
        <begin position="653"/>
        <end position="765"/>
    </location>
</feature>
<dbReference type="GO" id="GO:0008270">
    <property type="term" value="F:zinc ion binding"/>
    <property type="evidence" value="ECO:0007669"/>
    <property type="project" value="UniProtKB-KW"/>
</dbReference>
<keyword evidence="1" id="KW-0863">Zinc-finger</keyword>
<name>A0A154P789_DUFNO</name>
<proteinExistence type="predicted"/>
<feature type="region of interest" description="Disordered" evidence="2">
    <location>
        <begin position="892"/>
        <end position="938"/>
    </location>
</feature>
<dbReference type="AlphaFoldDB" id="A0A154P789"/>
<evidence type="ECO:0000313" key="5">
    <source>
        <dbReference type="Proteomes" id="UP000076502"/>
    </source>
</evidence>
<accession>A0A154P789</accession>
<protein>
    <recommendedName>
        <fullName evidence="3">C2H2-type domain-containing protein</fullName>
    </recommendedName>
</protein>
<organism evidence="4 5">
    <name type="scientific">Dufourea novaeangliae</name>
    <name type="common">Sweat bee</name>
    <dbReference type="NCBI Taxonomy" id="178035"/>
    <lineage>
        <taxon>Eukaryota</taxon>
        <taxon>Metazoa</taxon>
        <taxon>Ecdysozoa</taxon>
        <taxon>Arthropoda</taxon>
        <taxon>Hexapoda</taxon>
        <taxon>Insecta</taxon>
        <taxon>Pterygota</taxon>
        <taxon>Neoptera</taxon>
        <taxon>Endopterygota</taxon>
        <taxon>Hymenoptera</taxon>
        <taxon>Apocrita</taxon>
        <taxon>Aculeata</taxon>
        <taxon>Apoidea</taxon>
        <taxon>Anthophila</taxon>
        <taxon>Halictidae</taxon>
        <taxon>Rophitinae</taxon>
        <taxon>Dufourea</taxon>
    </lineage>
</organism>
<dbReference type="STRING" id="178035.A0A154P789"/>
<dbReference type="PROSITE" id="PS50157">
    <property type="entry name" value="ZINC_FINGER_C2H2_2"/>
    <property type="match status" value="1"/>
</dbReference>
<dbReference type="PROSITE" id="PS00028">
    <property type="entry name" value="ZINC_FINGER_C2H2_1"/>
    <property type="match status" value="1"/>
</dbReference>
<evidence type="ECO:0000256" key="2">
    <source>
        <dbReference type="SAM" id="MobiDB-lite"/>
    </source>
</evidence>
<evidence type="ECO:0000256" key="1">
    <source>
        <dbReference type="PROSITE-ProRule" id="PRU00042"/>
    </source>
</evidence>
<feature type="compositionally biased region" description="Polar residues" evidence="2">
    <location>
        <begin position="370"/>
        <end position="381"/>
    </location>
</feature>
<feature type="region of interest" description="Disordered" evidence="2">
    <location>
        <begin position="298"/>
        <end position="431"/>
    </location>
</feature>
<keyword evidence="5" id="KW-1185">Reference proteome</keyword>
<gene>
    <name evidence="4" type="ORF">WN55_08874</name>
</gene>
<feature type="compositionally biased region" description="Low complexity" evidence="2">
    <location>
        <begin position="388"/>
        <end position="405"/>
    </location>
</feature>
<evidence type="ECO:0000259" key="3">
    <source>
        <dbReference type="PROSITE" id="PS50157"/>
    </source>
</evidence>